<feature type="transmembrane region" description="Helical" evidence="1">
    <location>
        <begin position="294"/>
        <end position="312"/>
    </location>
</feature>
<feature type="transmembrane region" description="Helical" evidence="1">
    <location>
        <begin position="258"/>
        <end position="282"/>
    </location>
</feature>
<feature type="transmembrane region" description="Helical" evidence="1">
    <location>
        <begin position="79"/>
        <end position="98"/>
    </location>
</feature>
<keyword evidence="1" id="KW-0472">Membrane</keyword>
<protein>
    <recommendedName>
        <fullName evidence="4">Integral membrane protein</fullName>
    </recommendedName>
</protein>
<evidence type="ECO:0000313" key="3">
    <source>
        <dbReference type="Proteomes" id="UP001617351"/>
    </source>
</evidence>
<dbReference type="RefSeq" id="WP_402382714.1">
    <property type="nucleotide sequence ID" value="NZ_JBIUYY010000008.1"/>
</dbReference>
<accession>A0ABW8EL11</accession>
<comment type="caution">
    <text evidence="2">The sequence shown here is derived from an EMBL/GenBank/DDBJ whole genome shotgun (WGS) entry which is preliminary data.</text>
</comment>
<gene>
    <name evidence="2" type="ORF">ACIO7M_19765</name>
</gene>
<name>A0ABW8EL11_STRT5</name>
<evidence type="ECO:0000313" key="2">
    <source>
        <dbReference type="EMBL" id="MFJ2823333.1"/>
    </source>
</evidence>
<sequence>MSRRRGRAAAGEPRNLLQAVLARPGRLPELLAGFALRHNGPRAARTVARLRAEMPDADASALGAAVIARGTRATVAEGAFVGGPFLVFIPVAFCAALLRQARTVMELAAVTGLDPTAPERAAELLVLQGVYPDTESAARGLTADPGGGGTQSAGPAPRSRWAVLVGVTLRMARLLGLLTTAEESRGGRLRAWLVRIGQWALLVAVLAVGMVVPLVWMPYMAVSYRKATRRLLARAADSYLLNVPPPERRRTASGLDPGALAAVVRVLSSVLVPVGVVLLVVIADVRTAGGRWPALLVGLAAASAAVGAWWHLRRRRRAGREDAAAAGR</sequence>
<organism evidence="2 3">
    <name type="scientific">Streptomyces toxytricini</name>
    <name type="common">Actinomyces toxytricini</name>
    <dbReference type="NCBI Taxonomy" id="67369"/>
    <lineage>
        <taxon>Bacteria</taxon>
        <taxon>Bacillati</taxon>
        <taxon>Actinomycetota</taxon>
        <taxon>Actinomycetes</taxon>
        <taxon>Kitasatosporales</taxon>
        <taxon>Streptomycetaceae</taxon>
        <taxon>Streptomyces</taxon>
    </lineage>
</organism>
<keyword evidence="3" id="KW-1185">Reference proteome</keyword>
<dbReference type="Proteomes" id="UP001617351">
    <property type="component" value="Unassembled WGS sequence"/>
</dbReference>
<evidence type="ECO:0008006" key="4">
    <source>
        <dbReference type="Google" id="ProtNLM"/>
    </source>
</evidence>
<dbReference type="EMBL" id="JBIUYY010000008">
    <property type="protein sequence ID" value="MFJ2823333.1"/>
    <property type="molecule type" value="Genomic_DNA"/>
</dbReference>
<proteinExistence type="predicted"/>
<reference evidence="2 3" key="1">
    <citation type="submission" date="2024-10" db="EMBL/GenBank/DDBJ databases">
        <title>The Natural Products Discovery Center: Release of the First 8490 Sequenced Strains for Exploring Actinobacteria Biosynthetic Diversity.</title>
        <authorList>
            <person name="Kalkreuter E."/>
            <person name="Kautsar S.A."/>
            <person name="Yang D."/>
            <person name="Bader C.D."/>
            <person name="Teijaro C.N."/>
            <person name="Fluegel L."/>
            <person name="Davis C.M."/>
            <person name="Simpson J.R."/>
            <person name="Lauterbach L."/>
            <person name="Steele A.D."/>
            <person name="Gui C."/>
            <person name="Meng S."/>
            <person name="Li G."/>
            <person name="Viehrig K."/>
            <person name="Ye F."/>
            <person name="Su P."/>
            <person name="Kiefer A.F."/>
            <person name="Nichols A."/>
            <person name="Cepeda A.J."/>
            <person name="Yan W."/>
            <person name="Fan B."/>
            <person name="Jiang Y."/>
            <person name="Adhikari A."/>
            <person name="Zheng C.-J."/>
            <person name="Schuster L."/>
            <person name="Cowan T.M."/>
            <person name="Smanski M.J."/>
            <person name="Chevrette M.G."/>
            <person name="De Carvalho L.P.S."/>
            <person name="Shen B."/>
        </authorList>
    </citation>
    <scope>NUCLEOTIDE SEQUENCE [LARGE SCALE GENOMIC DNA]</scope>
    <source>
        <strain evidence="2 3">NPDC087220</strain>
    </source>
</reference>
<feature type="transmembrane region" description="Helical" evidence="1">
    <location>
        <begin position="199"/>
        <end position="222"/>
    </location>
</feature>
<keyword evidence="1" id="KW-1133">Transmembrane helix</keyword>
<keyword evidence="1" id="KW-0812">Transmembrane</keyword>
<evidence type="ECO:0000256" key="1">
    <source>
        <dbReference type="SAM" id="Phobius"/>
    </source>
</evidence>